<keyword evidence="2" id="KW-1185">Reference proteome</keyword>
<evidence type="ECO:0000313" key="1">
    <source>
        <dbReference type="EMBL" id="CAB1427003.1"/>
    </source>
</evidence>
<dbReference type="EMBL" id="CADEAL010000935">
    <property type="protein sequence ID" value="CAB1427003.1"/>
    <property type="molecule type" value="Genomic_DNA"/>
</dbReference>
<proteinExistence type="predicted"/>
<organism evidence="1 2">
    <name type="scientific">Pleuronectes platessa</name>
    <name type="common">European plaice</name>
    <dbReference type="NCBI Taxonomy" id="8262"/>
    <lineage>
        <taxon>Eukaryota</taxon>
        <taxon>Metazoa</taxon>
        <taxon>Chordata</taxon>
        <taxon>Craniata</taxon>
        <taxon>Vertebrata</taxon>
        <taxon>Euteleostomi</taxon>
        <taxon>Actinopterygii</taxon>
        <taxon>Neopterygii</taxon>
        <taxon>Teleostei</taxon>
        <taxon>Neoteleostei</taxon>
        <taxon>Acanthomorphata</taxon>
        <taxon>Carangaria</taxon>
        <taxon>Pleuronectiformes</taxon>
        <taxon>Pleuronectoidei</taxon>
        <taxon>Pleuronectidae</taxon>
        <taxon>Pleuronectes</taxon>
    </lineage>
</organism>
<comment type="caution">
    <text evidence="1">The sequence shown here is derived from an EMBL/GenBank/DDBJ whole genome shotgun (WGS) entry which is preliminary data.</text>
</comment>
<gene>
    <name evidence="1" type="ORF">PLEPLA_LOCUS14941</name>
</gene>
<reference evidence="1" key="1">
    <citation type="submission" date="2020-03" db="EMBL/GenBank/DDBJ databases">
        <authorList>
            <person name="Weist P."/>
        </authorList>
    </citation>
    <scope>NUCLEOTIDE SEQUENCE</scope>
</reference>
<accession>A0A9N7UBI9</accession>
<evidence type="ECO:0000313" key="2">
    <source>
        <dbReference type="Proteomes" id="UP001153269"/>
    </source>
</evidence>
<protein>
    <submittedName>
        <fullName evidence="1">Uncharacterized protein</fullName>
    </submittedName>
</protein>
<dbReference type="AlphaFoldDB" id="A0A9N7UBI9"/>
<name>A0A9N7UBI9_PLEPL</name>
<sequence>MSLISLAGKVRLRLRSASLTAICHSTSFPFPPHLPPPSLLWERLGFNLAAVGDGQDERLTQGAVQFRGHSPLPLPVLAREEVVSPASLMKAVDALYSSARQPKSLLAATSLEV</sequence>
<dbReference type="Proteomes" id="UP001153269">
    <property type="component" value="Unassembled WGS sequence"/>
</dbReference>